<dbReference type="InterPro" id="IPR029045">
    <property type="entry name" value="ClpP/crotonase-like_dom_sf"/>
</dbReference>
<accession>C0XV37</accession>
<organism evidence="3 4">
    <name type="scientific">Corynebacterium lipophiloflavum (strain ATCC 700352 / DSM 44291 / CCUG 37336 / JCM 10383 / DMMZ 1944)</name>
    <dbReference type="NCBI Taxonomy" id="525263"/>
    <lineage>
        <taxon>Bacteria</taxon>
        <taxon>Bacillati</taxon>
        <taxon>Actinomycetota</taxon>
        <taxon>Actinomycetes</taxon>
        <taxon>Mycobacteriales</taxon>
        <taxon>Corynebacteriaceae</taxon>
        <taxon>Corynebacterium</taxon>
    </lineage>
</organism>
<dbReference type="Pfam" id="PF01039">
    <property type="entry name" value="Carboxyl_trans"/>
    <property type="match status" value="1"/>
</dbReference>
<dbReference type="STRING" id="525263.HMPREF0298_2307"/>
<dbReference type="Proteomes" id="UP000006196">
    <property type="component" value="Unassembled WGS sequence"/>
</dbReference>
<comment type="caution">
    <text evidence="3">The sequence shown here is derived from an EMBL/GenBank/DDBJ whole genome shotgun (WGS) entry which is preliminary data.</text>
</comment>
<dbReference type="EMBL" id="ACHJ01000174">
    <property type="protein sequence ID" value="EEI15866.1"/>
    <property type="molecule type" value="Genomic_DNA"/>
</dbReference>
<dbReference type="Gene3D" id="3.90.226.10">
    <property type="entry name" value="2-enoyl-CoA Hydratase, Chain A, domain 1"/>
    <property type="match status" value="1"/>
</dbReference>
<dbReference type="InterPro" id="IPR034733">
    <property type="entry name" value="AcCoA_carboxyl_beta"/>
</dbReference>
<evidence type="ECO:0000259" key="2">
    <source>
        <dbReference type="Pfam" id="PF01039"/>
    </source>
</evidence>
<protein>
    <recommendedName>
        <fullName evidence="2">Acetyl-coenzyme A carboxylase carboxyl transferase subunit beta domain-containing protein</fullName>
    </recommendedName>
</protein>
<proteinExistence type="predicted"/>
<gene>
    <name evidence="3" type="ORF">HMPREF0298_2307</name>
</gene>
<dbReference type="eggNOG" id="COG4799">
    <property type="taxonomic scope" value="Bacteria"/>
</dbReference>
<feature type="domain" description="Acetyl-coenzyme A carboxylase carboxyl transferase subunit beta" evidence="2">
    <location>
        <begin position="23"/>
        <end position="60"/>
    </location>
</feature>
<keyword evidence="4" id="KW-1185">Reference proteome</keyword>
<feature type="compositionally biased region" description="Basic and acidic residues" evidence="1">
    <location>
        <begin position="1"/>
        <end position="11"/>
    </location>
</feature>
<evidence type="ECO:0000313" key="3">
    <source>
        <dbReference type="EMBL" id="EEI15866.1"/>
    </source>
</evidence>
<dbReference type="HOGENOM" id="CLU_2632142_0_0_11"/>
<sequence>MEDLRRRREESLTPSGNSALDKVRAAGRMTARERLDYLLDEGSFHETGQLARHRTHDFGMYGKPPHRWHCHRFRHHR</sequence>
<name>C0XV37_CORLD</name>
<reference evidence="3" key="1">
    <citation type="submission" date="2009-01" db="EMBL/GenBank/DDBJ databases">
        <authorList>
            <person name="Qin X."/>
            <person name="Bachman B."/>
            <person name="Battles P."/>
            <person name="Bell A."/>
            <person name="Bess C."/>
            <person name="Bickham C."/>
            <person name="Chaboub L."/>
            <person name="Chen D."/>
            <person name="Coyle M."/>
            <person name="Deiros D.R."/>
            <person name="Dinh H."/>
            <person name="Forbes L."/>
            <person name="Fowler G."/>
            <person name="Francisco L."/>
            <person name="Fu Q."/>
            <person name="Gubbala S."/>
            <person name="Hale W."/>
            <person name="Han Y."/>
            <person name="Hemphill L."/>
            <person name="Highlander S.K."/>
            <person name="Hirani K."/>
            <person name="Hogues M."/>
            <person name="Jackson L."/>
            <person name="Jakkamsetti A."/>
            <person name="Javaid M."/>
            <person name="Jiang H."/>
            <person name="Korchina V."/>
            <person name="Kovar C."/>
            <person name="Lara F."/>
            <person name="Lee S."/>
            <person name="Mata R."/>
            <person name="Mathew T."/>
            <person name="Moen C."/>
            <person name="Morales K."/>
            <person name="Munidasa M."/>
            <person name="Nazareth L."/>
            <person name="Ngo R."/>
            <person name="Nguyen L."/>
            <person name="Okwuonu G."/>
            <person name="Ongeri F."/>
            <person name="Patil S."/>
            <person name="Petrosino J."/>
            <person name="Pham C."/>
            <person name="Pham P."/>
            <person name="Pu L.-L."/>
            <person name="Puazo M."/>
            <person name="Raj R."/>
            <person name="Reid J."/>
            <person name="Rouhana J."/>
            <person name="Saada N."/>
            <person name="Shang Y."/>
            <person name="Simmons D."/>
            <person name="Thornton R."/>
            <person name="Warren J."/>
            <person name="Weissenberger G."/>
            <person name="Zhang J."/>
            <person name="Zhang L."/>
            <person name="Zhou C."/>
            <person name="Zhu D."/>
            <person name="Muzny D."/>
            <person name="Worley K."/>
            <person name="Gibbs R."/>
        </authorList>
    </citation>
    <scope>NUCLEOTIDE SEQUENCE [LARGE SCALE GENOMIC DNA]</scope>
    <source>
        <strain evidence="3">DSM 44291</strain>
    </source>
</reference>
<dbReference type="AlphaFoldDB" id="C0XV37"/>
<dbReference type="SUPFAM" id="SSF52096">
    <property type="entry name" value="ClpP/crotonase"/>
    <property type="match status" value="1"/>
</dbReference>
<feature type="region of interest" description="Disordered" evidence="1">
    <location>
        <begin position="1"/>
        <end position="24"/>
    </location>
</feature>
<evidence type="ECO:0000313" key="4">
    <source>
        <dbReference type="Proteomes" id="UP000006196"/>
    </source>
</evidence>
<evidence type="ECO:0000256" key="1">
    <source>
        <dbReference type="SAM" id="MobiDB-lite"/>
    </source>
</evidence>